<protein>
    <submittedName>
        <fullName evidence="1">Uncharacterized protein</fullName>
    </submittedName>
</protein>
<dbReference type="EMBL" id="AP003242">
    <property type="protein sequence ID" value="BAD81777.1"/>
    <property type="molecule type" value="Genomic_DNA"/>
</dbReference>
<organism evidence="1">
    <name type="scientific">Oryza sativa subsp. japonica</name>
    <name type="common">Rice</name>
    <dbReference type="NCBI Taxonomy" id="39947"/>
    <lineage>
        <taxon>Eukaryota</taxon>
        <taxon>Viridiplantae</taxon>
        <taxon>Streptophyta</taxon>
        <taxon>Embryophyta</taxon>
        <taxon>Tracheophyta</taxon>
        <taxon>Spermatophyta</taxon>
        <taxon>Magnoliopsida</taxon>
        <taxon>Liliopsida</taxon>
        <taxon>Poales</taxon>
        <taxon>Poaceae</taxon>
        <taxon>BOP clade</taxon>
        <taxon>Oryzoideae</taxon>
        <taxon>Oryzeae</taxon>
        <taxon>Oryzinae</taxon>
        <taxon>Oryza</taxon>
        <taxon>Oryza sativa</taxon>
    </lineage>
</organism>
<name>Q5N7A4_ORYSJ</name>
<proteinExistence type="predicted"/>
<dbReference type="Proteomes" id="UP000817658">
    <property type="component" value="Chromosome 1"/>
</dbReference>
<dbReference type="AlphaFoldDB" id="Q5N7A4"/>
<reference evidence="1" key="1">
    <citation type="journal article" date="2002" name="Nature">
        <title>The genome sequence and structure of rice chromosome 1.</title>
        <authorList>
            <person name="Sasaki T."/>
            <person name="Matsumoto T."/>
            <person name="Yamamoto K."/>
            <person name="Sakata K."/>
            <person name="Baba T."/>
            <person name="Katayose Y."/>
            <person name="Wu J."/>
            <person name="Niimura Y."/>
            <person name="Cheng Z."/>
            <person name="Nagamura Y."/>
            <person name="Antonio B.A."/>
            <person name="Kanamori H."/>
            <person name="Hosokawa S."/>
            <person name="Masukawa M."/>
            <person name="Arikawa K."/>
            <person name="Chiden Y."/>
            <person name="Hayashi M."/>
            <person name="Okamoto M."/>
            <person name="Ando T."/>
            <person name="Aoki H."/>
            <person name="Arita K."/>
            <person name="Hamada M."/>
            <person name="Harada C."/>
            <person name="Hijishita S."/>
            <person name="Honda M."/>
            <person name="Ichikawa Y."/>
            <person name="Idonuma A."/>
            <person name="Iijima M."/>
            <person name="Ikeda M."/>
            <person name="Ikeno M."/>
            <person name="Itoh S."/>
            <person name="Itoh T."/>
            <person name="Itoh Y."/>
            <person name="Itoh Y."/>
            <person name="Iwabuchi A."/>
            <person name="Kamiya K."/>
            <person name="Karasawa W."/>
            <person name="Katagiri S."/>
            <person name="Kikuta A."/>
            <person name="Kobayashi N."/>
            <person name="Kono I."/>
            <person name="Machita K."/>
            <person name="Maehara T."/>
            <person name="Mizuno H."/>
            <person name="Mizubayashi T."/>
            <person name="Mukai Y."/>
            <person name="Nagasaki H."/>
            <person name="Nakashima M."/>
            <person name="Nakama Y."/>
            <person name="Nakamichi Y."/>
            <person name="Nakamura M."/>
            <person name="Namiki N."/>
            <person name="Negishi M."/>
            <person name="Ohta I."/>
            <person name="Ono N."/>
            <person name="Saji S."/>
            <person name="Sakai K."/>
            <person name="Shibata M."/>
            <person name="Shimokawa T."/>
            <person name="Shomura A."/>
            <person name="Song J."/>
            <person name="Takazaki Y."/>
            <person name="Terasawa K."/>
            <person name="Tsuji K."/>
            <person name="Waki K."/>
            <person name="Yamagata H."/>
            <person name="Yamane H."/>
            <person name="Yoshiki S."/>
            <person name="Yoshihara R."/>
            <person name="Yukawa K."/>
            <person name="Zhong H."/>
            <person name="Iwama H."/>
            <person name="Endo T."/>
            <person name="Ito H."/>
            <person name="Hahn J.H."/>
            <person name="Kim H.I."/>
            <person name="Eun M.Y."/>
            <person name="Yano M."/>
            <person name="Jiang J."/>
            <person name="Gojobori T."/>
        </authorList>
    </citation>
    <scope>NUCLEOTIDE SEQUENCE</scope>
</reference>
<accession>Q5N7A4</accession>
<evidence type="ECO:0000313" key="1">
    <source>
        <dbReference type="EMBL" id="BAD81777.1"/>
    </source>
</evidence>
<gene>
    <name evidence="1" type="ORF">P0414E03.31</name>
</gene>
<sequence length="123" mass="13791">MLGSVPTQMLPARGEHKAEFGIPADVVVPCSTWVPLIRLTPWCTPVLGCAERKDDREMCGLLRTRDVKRMDHSDPRWNVGVVVVMAVGPTFAPHLPRSDRRHDVVVRQHVHGSCEGHSPRRQT</sequence>